<evidence type="ECO:0000256" key="11">
    <source>
        <dbReference type="ARBA" id="ARBA00023242"/>
    </source>
</evidence>
<dbReference type="SUPFAM" id="SSF49452">
    <property type="entry name" value="Starch-binding domain-like"/>
    <property type="match status" value="1"/>
</dbReference>
<keyword evidence="12" id="KW-0131">Cell cycle</keyword>
<keyword evidence="5" id="KW-0235">DNA replication</keyword>
<evidence type="ECO:0000256" key="12">
    <source>
        <dbReference type="ARBA" id="ARBA00023306"/>
    </source>
</evidence>
<evidence type="ECO:0000256" key="4">
    <source>
        <dbReference type="ARBA" id="ARBA00022692"/>
    </source>
</evidence>
<evidence type="ECO:0000256" key="5">
    <source>
        <dbReference type="ARBA" id="ARBA00022705"/>
    </source>
</evidence>
<dbReference type="InterPro" id="IPR013783">
    <property type="entry name" value="Ig-like_fold"/>
</dbReference>
<dbReference type="CDD" id="cd05467">
    <property type="entry name" value="CBM20"/>
    <property type="match status" value="1"/>
</dbReference>
<evidence type="ECO:0000256" key="6">
    <source>
        <dbReference type="ARBA" id="ARBA00022741"/>
    </source>
</evidence>
<feature type="compositionally biased region" description="Basic and acidic residues" evidence="15">
    <location>
        <begin position="119"/>
        <end position="130"/>
    </location>
</feature>
<name>A0A9E7G7E5_9LILI</name>
<comment type="subunit">
    <text evidence="3">Heterotetramer of subunits RFC2, RFC3, RFC4 and RFC5 that can form a complex with RFC1.</text>
</comment>
<dbReference type="GO" id="GO:0005524">
    <property type="term" value="F:ATP binding"/>
    <property type="evidence" value="ECO:0007669"/>
    <property type="project" value="UniProtKB-KW"/>
</dbReference>
<dbReference type="CDD" id="cd18140">
    <property type="entry name" value="HLD_clamp_RFC"/>
    <property type="match status" value="1"/>
</dbReference>
<dbReference type="InterPro" id="IPR027417">
    <property type="entry name" value="P-loop_NTPase"/>
</dbReference>
<proteinExistence type="inferred from homology"/>
<evidence type="ECO:0000256" key="3">
    <source>
        <dbReference type="ARBA" id="ARBA00011480"/>
    </source>
</evidence>
<dbReference type="Proteomes" id="UP001055439">
    <property type="component" value="Chromosome 6"/>
</dbReference>
<feature type="region of interest" description="Disordered" evidence="15">
    <location>
        <begin position="32"/>
        <end position="100"/>
    </location>
</feature>
<feature type="region of interest" description="Disordered" evidence="15">
    <location>
        <begin position="116"/>
        <end position="136"/>
    </location>
</feature>
<dbReference type="GO" id="GO:0006508">
    <property type="term" value="P:proteolysis"/>
    <property type="evidence" value="ECO:0007669"/>
    <property type="project" value="InterPro"/>
</dbReference>
<dbReference type="Gene3D" id="2.60.40.10">
    <property type="entry name" value="Immunoglobulins"/>
    <property type="match status" value="1"/>
</dbReference>
<dbReference type="SMART" id="SM00382">
    <property type="entry name" value="AAA"/>
    <property type="match status" value="1"/>
</dbReference>
<keyword evidence="10 16" id="KW-0472">Membrane</keyword>
<dbReference type="SMART" id="SM01065">
    <property type="entry name" value="CBM_2"/>
    <property type="match status" value="1"/>
</dbReference>
<feature type="region of interest" description="Disordered" evidence="15">
    <location>
        <begin position="451"/>
        <end position="471"/>
    </location>
</feature>
<dbReference type="InterPro" id="IPR003959">
    <property type="entry name" value="ATPase_AAA_core"/>
</dbReference>
<keyword evidence="19" id="KW-1185">Reference proteome</keyword>
<dbReference type="PROSITE" id="PS51166">
    <property type="entry name" value="CBM20"/>
    <property type="match status" value="1"/>
</dbReference>
<evidence type="ECO:0000256" key="10">
    <source>
        <dbReference type="ARBA" id="ARBA00023136"/>
    </source>
</evidence>
<dbReference type="CDD" id="cd06160">
    <property type="entry name" value="S2P-M50_like_2"/>
    <property type="match status" value="1"/>
</dbReference>
<feature type="transmembrane region" description="Helical" evidence="16">
    <location>
        <begin position="1173"/>
        <end position="1192"/>
    </location>
</feature>
<feature type="region of interest" description="Disordered" evidence="15">
    <location>
        <begin position="1007"/>
        <end position="1052"/>
    </location>
</feature>
<evidence type="ECO:0000256" key="16">
    <source>
        <dbReference type="SAM" id="Phobius"/>
    </source>
</evidence>
<comment type="subcellular location">
    <subcellularLocation>
        <location evidence="2">Membrane</location>
        <topology evidence="2">Multi-pass membrane protein</topology>
    </subcellularLocation>
    <subcellularLocation>
        <location evidence="1">Nucleus</location>
    </subcellularLocation>
</comment>
<keyword evidence="7" id="KW-0067">ATP-binding</keyword>
<feature type="compositionally biased region" description="Basic and acidic residues" evidence="15">
    <location>
        <begin position="1869"/>
        <end position="1878"/>
    </location>
</feature>
<evidence type="ECO:0000256" key="14">
    <source>
        <dbReference type="ARBA" id="ARBA00069525"/>
    </source>
</evidence>
<dbReference type="GO" id="GO:0005634">
    <property type="term" value="C:nucleus"/>
    <property type="evidence" value="ECO:0007669"/>
    <property type="project" value="UniProtKB-SubCell"/>
</dbReference>
<comment type="similarity">
    <text evidence="13">Belongs to the activator 1 small subunits family. CTF18 subfamily.</text>
</comment>
<evidence type="ECO:0000259" key="17">
    <source>
        <dbReference type="PROSITE" id="PS51166"/>
    </source>
</evidence>
<dbReference type="InterPro" id="IPR008915">
    <property type="entry name" value="Peptidase_M50"/>
</dbReference>
<keyword evidence="9" id="KW-0238">DNA-binding</keyword>
<feature type="compositionally biased region" description="Polar residues" evidence="15">
    <location>
        <begin position="1025"/>
        <end position="1041"/>
    </location>
</feature>
<dbReference type="Gene3D" id="1.10.8.60">
    <property type="match status" value="1"/>
</dbReference>
<dbReference type="FunFam" id="2.60.40.10:FF:000552">
    <property type="entry name" value="Related to glucoamylase"/>
    <property type="match status" value="1"/>
</dbReference>
<dbReference type="InterPro" id="IPR047854">
    <property type="entry name" value="RFC_lid"/>
</dbReference>
<evidence type="ECO:0000256" key="8">
    <source>
        <dbReference type="ARBA" id="ARBA00022989"/>
    </source>
</evidence>
<dbReference type="GO" id="GO:0016887">
    <property type="term" value="F:ATP hydrolysis activity"/>
    <property type="evidence" value="ECO:0007669"/>
    <property type="project" value="InterPro"/>
</dbReference>
<organism evidence="18 19">
    <name type="scientific">Musa troglodytarum</name>
    <name type="common">fe'i banana</name>
    <dbReference type="NCBI Taxonomy" id="320322"/>
    <lineage>
        <taxon>Eukaryota</taxon>
        <taxon>Viridiplantae</taxon>
        <taxon>Streptophyta</taxon>
        <taxon>Embryophyta</taxon>
        <taxon>Tracheophyta</taxon>
        <taxon>Spermatophyta</taxon>
        <taxon>Magnoliopsida</taxon>
        <taxon>Liliopsida</taxon>
        <taxon>Zingiberales</taxon>
        <taxon>Musaceae</taxon>
        <taxon>Musa</taxon>
    </lineage>
</organism>
<feature type="transmembrane region" description="Helical" evidence="16">
    <location>
        <begin position="1213"/>
        <end position="1233"/>
    </location>
</feature>
<evidence type="ECO:0000256" key="7">
    <source>
        <dbReference type="ARBA" id="ARBA00022840"/>
    </source>
</evidence>
<dbReference type="PANTHER" id="PTHR46765:SF1">
    <property type="entry name" value="P-LOOP CONTAINING NUCLEOSIDE TRIPHOSPHATE HYDROLASES SUPERFAMILY PROTEIN"/>
    <property type="match status" value="1"/>
</dbReference>
<dbReference type="PANTHER" id="PTHR46765">
    <property type="entry name" value="P-LOOP CONTAINING NUCLEOSIDE TRIPHOSPHATE HYDROLASES SUPERFAMILY PROTEIN"/>
    <property type="match status" value="1"/>
</dbReference>
<evidence type="ECO:0000256" key="13">
    <source>
        <dbReference type="ARBA" id="ARBA00043975"/>
    </source>
</evidence>
<evidence type="ECO:0000313" key="18">
    <source>
        <dbReference type="EMBL" id="URE09839.1"/>
    </source>
</evidence>
<evidence type="ECO:0000256" key="2">
    <source>
        <dbReference type="ARBA" id="ARBA00004141"/>
    </source>
</evidence>
<dbReference type="Pfam" id="PF00686">
    <property type="entry name" value="CBM_20"/>
    <property type="match status" value="1"/>
</dbReference>
<accession>A0A9E7G7E5</accession>
<dbReference type="GO" id="GO:0016020">
    <property type="term" value="C:membrane"/>
    <property type="evidence" value="ECO:0007669"/>
    <property type="project" value="UniProtKB-SubCell"/>
</dbReference>
<feature type="transmembrane region" description="Helical" evidence="16">
    <location>
        <begin position="1277"/>
        <end position="1296"/>
    </location>
</feature>
<evidence type="ECO:0000256" key="1">
    <source>
        <dbReference type="ARBA" id="ARBA00004123"/>
    </source>
</evidence>
<dbReference type="InterPro" id="IPR003593">
    <property type="entry name" value="AAA+_ATPase"/>
</dbReference>
<dbReference type="InterPro" id="IPR053016">
    <property type="entry name" value="CTF18-RFC_complex"/>
</dbReference>
<feature type="domain" description="CBM20" evidence="17">
    <location>
        <begin position="1666"/>
        <end position="1768"/>
    </location>
</feature>
<dbReference type="InterPro" id="IPR013784">
    <property type="entry name" value="Carb-bd-like_fold"/>
</dbReference>
<keyword evidence="11" id="KW-0539">Nucleus</keyword>
<gene>
    <name evidence="18" type="ORF">MUK42_22397</name>
</gene>
<evidence type="ECO:0000256" key="9">
    <source>
        <dbReference type="ARBA" id="ARBA00023125"/>
    </source>
</evidence>
<dbReference type="Pfam" id="PF00004">
    <property type="entry name" value="AAA"/>
    <property type="match status" value="1"/>
</dbReference>
<dbReference type="OrthoDB" id="2195431at2759"/>
<keyword evidence="8 16" id="KW-1133">Transmembrane helix</keyword>
<feature type="region of interest" description="Disordered" evidence="15">
    <location>
        <begin position="1470"/>
        <end position="1495"/>
    </location>
</feature>
<evidence type="ECO:0000313" key="19">
    <source>
        <dbReference type="Proteomes" id="UP001055439"/>
    </source>
</evidence>
<keyword evidence="6" id="KW-0547">Nucleotide-binding</keyword>
<dbReference type="Gene3D" id="3.40.50.300">
    <property type="entry name" value="P-loop containing nucleotide triphosphate hydrolases"/>
    <property type="match status" value="1"/>
</dbReference>
<dbReference type="FunFam" id="1.10.8.60:FF:000074">
    <property type="entry name" value="Chromosome transmission fidelity protein 18"/>
    <property type="match status" value="1"/>
</dbReference>
<feature type="compositionally biased region" description="Basic and acidic residues" evidence="15">
    <location>
        <begin position="41"/>
        <end position="65"/>
    </location>
</feature>
<dbReference type="Pfam" id="PF02163">
    <property type="entry name" value="Peptidase_M50"/>
    <property type="match status" value="1"/>
</dbReference>
<dbReference type="GO" id="GO:0003677">
    <property type="term" value="F:DNA binding"/>
    <property type="evidence" value="ECO:0007669"/>
    <property type="project" value="UniProtKB-KW"/>
</dbReference>
<dbReference type="SUPFAM" id="SSF52540">
    <property type="entry name" value="P-loop containing nucleoside triphosphate hydrolases"/>
    <property type="match status" value="1"/>
</dbReference>
<protein>
    <recommendedName>
        <fullName evidence="14">Chromosome transmission fidelity protein 18 homolog</fullName>
    </recommendedName>
</protein>
<feature type="transmembrane region" description="Helical" evidence="16">
    <location>
        <begin position="1245"/>
        <end position="1265"/>
    </location>
</feature>
<evidence type="ECO:0000256" key="15">
    <source>
        <dbReference type="SAM" id="MobiDB-lite"/>
    </source>
</evidence>
<dbReference type="GO" id="GO:0006260">
    <property type="term" value="P:DNA replication"/>
    <property type="evidence" value="ECO:0007669"/>
    <property type="project" value="UniProtKB-KW"/>
</dbReference>
<feature type="region of interest" description="Disordered" evidence="15">
    <location>
        <begin position="1808"/>
        <end position="1827"/>
    </location>
</feature>
<dbReference type="CDD" id="cd00009">
    <property type="entry name" value="AAA"/>
    <property type="match status" value="1"/>
</dbReference>
<feature type="region of interest" description="Disordered" evidence="15">
    <location>
        <begin position="1861"/>
        <end position="1919"/>
    </location>
</feature>
<feature type="compositionally biased region" description="Basic and acidic residues" evidence="15">
    <location>
        <begin position="1888"/>
        <end position="1900"/>
    </location>
</feature>
<keyword evidence="4 16" id="KW-0812">Transmembrane</keyword>
<dbReference type="InterPro" id="IPR002044">
    <property type="entry name" value="CBM20"/>
</dbReference>
<sequence>MGMELEMEMEMEMDIPAPEELEWLESIALLPDEGEEEEEFSMEHDGDAATIAFDDHGSDGDEQNRQQKRSAAEAIQHQTTKKRLWSAENEDSLEGSQKHILDEGRGAKRFALQDEADEDWLRDSPQKESDTVGVTSVPDVSLPDVVAEETILSRFATDIDGECMPVTSPSGVRVYAKMSIAEIGGGRGKVMASRPERGLLLEPISILRKKAEEEALAKALQDSLGSRDQPTHAIPHMVDEQLWVEKYAPSSFKELLSDERTNREVLLWLKQWDSSVFGSQIRATEDEVLSALRLHSSVVQHRRFVGHRSFSHKNKGPPLSNQYLKTSNFLDGEDKNFKGMPESWSRKSIFNHPPEQKVLLLCGPPGLGKTTLAHIAAKHCGYRVLEINASDDRSASMIESKILDVVQMNSVMPHSKPKCLIIDEIDGALGEGKGAVDVILKMISAEKKSSVDKENAANEARPGKNSSRKGHKTTMLCRPVICICNDVYAPALRALRQVAKVHMFMQPTVSRVVNRLKFICEREGLRTNRSALSALAEYTDCDIRSCLNTLQFLNKKKEALNILELGSQVVGRKDMTRSVTDVWKKVFQKRKSKKERKLINGCSEHGAFDFTYSLISNRGEYELTMDGIHENFLRLSYHDPMMRKTVKCLNLLGVSDSVLRYVLRTQQMSLHAYQPPIAIAMGHLIAQVEKPNIEWPRTYHRCRALLAEKKESLKTWISKIPPLISRHLSIKSFVEDVVSPLLHILSPPTLRPVALHLLSEREKDDLCQLVDTMVCFSITYRNSKPELPEKTQRYGATTNAVPLSLDPPLHDYVNFKEYQSQHFGLSGAMKQILVHEADKHRILRESTAKNINLYDQRNNGNLALANVSAEATPVMNATSVTSNREDHKSKVPLGLEKEATQTPMFLERLYKRVSQTQSKDLSGYATCCYDKDRLRLPSVVSLDMSCAVDLFRGSQCFHCCSLRAGPYLCTPVFASRSVFFWRSSPSTSRPPCLLGLKLRRHQIACQAMTETEPDSNDDKKVSPVEDTSTPSTADLIQNNGHADSIIDQDKDEPRNIELLNQDVTLQKNEDDLVAHNNNQEKDDNLEVASGSPLPGMKQQLDETVKITKATIDILKDQVFGFDTFFVTSQEPYEGKFGDQYKLFLLINPEDDKPVAVVVPKRTLQPETTAVPEWFAAGAFGLVTIFTLLLRNVPALQSNLLSTFDNLALLNDGLPGAIVTALIVGFHEIGHILVARDAGIKLGVPYFVPSWQIGSFGAITRILSIVANREDLLKLSAAGPLAGFTVGLILLLLGFVLPPVDGTGIVIDPAVFHESFLAGGIAKLFLGNALKEGAPLSINPLVLWAWTGLLVNALNSIPAGELDGGRISFAIWGRKRGPIAPLSEEITEPENRYVGLGIAVLLLGLLSASVSASNTIWLTHGEPFKISRGRPLLRRPWQSARWQRERAPVRFGLRLRNGREDGLNDPNRFFRSVSGSGDTRGSLGEPRAPYPGQRRLRHADPSFHLSRRLVVGAPGRVPVTPGSHLYLRPFPAAAHSIASARALSCEGRNFGSYYTFGQISSLRRLFHFFSPEVEHHSGPVPHQKVGLRPCRPFQRAADLAVFLFLPRRNVVGGTASTIDSLLSLLGRFFRPLRLALFTSALPELLAPFECPFFEVDKFTLDSYVEKADRYKTVHVRFVLQMKCSFGQQFLLVGDDPMFGLWDPEKAVPLEWTSGHEWTAELDLPVGKQIQFKFILKGVSGEIKWQPGPDRCLQTWETSNTIVVSEDWEDAESQKISEEEPSLLILVEETRSMESKIGSNVGAVMDLTQIGEAQDKPRGVTDTTLQSRNHDKNLTSYESLLLVPGLVPIPALGSALGSPQEAMPAKAAVDAPRESDEAVEHNNSSVQLSVKEEKPEGSHENLLEEEETTMLSQQPDNHEHEEMAVNQSNGSMLVEDKTLPKEPNSEEIANVLQNDMQWGRRTLKQFLSNLGFNVTPTETS</sequence>
<reference evidence="18" key="1">
    <citation type="submission" date="2022-05" db="EMBL/GenBank/DDBJ databases">
        <title>The Musa troglodytarum L. genome provides insights into the mechanism of non-climacteric behaviour and enrichment of carotenoids.</title>
        <authorList>
            <person name="Wang J."/>
        </authorList>
    </citation>
    <scope>NUCLEOTIDE SEQUENCE</scope>
    <source>
        <tissue evidence="18">Leaf</tissue>
    </source>
</reference>
<dbReference type="GO" id="GO:2001070">
    <property type="term" value="F:starch binding"/>
    <property type="evidence" value="ECO:0007669"/>
    <property type="project" value="InterPro"/>
</dbReference>
<dbReference type="EMBL" id="CP097508">
    <property type="protein sequence ID" value="URE09839.1"/>
    <property type="molecule type" value="Genomic_DNA"/>
</dbReference>